<sequence length="52" mass="5607">PAAKRLSLGAKTPRRSLSSLISETRAKLAETSSVSIFNTPLGKKNAPRRLTK</sequence>
<reference evidence="1" key="1">
    <citation type="submission" date="2021-06" db="EMBL/GenBank/DDBJ databases">
        <authorList>
            <person name="Kallberg Y."/>
            <person name="Tangrot J."/>
            <person name="Rosling A."/>
        </authorList>
    </citation>
    <scope>NUCLEOTIDE SEQUENCE</scope>
    <source>
        <strain evidence="1">IL203A</strain>
    </source>
</reference>
<evidence type="ECO:0000313" key="2">
    <source>
        <dbReference type="Proteomes" id="UP000789702"/>
    </source>
</evidence>
<feature type="non-terminal residue" evidence="1">
    <location>
        <position position="52"/>
    </location>
</feature>
<gene>
    <name evidence="1" type="ORF">DHETER_LOCUS15832</name>
</gene>
<dbReference type="EMBL" id="CAJVPU010056799">
    <property type="protein sequence ID" value="CAG8771004.1"/>
    <property type="molecule type" value="Genomic_DNA"/>
</dbReference>
<name>A0ACA9R048_9GLOM</name>
<feature type="non-terminal residue" evidence="1">
    <location>
        <position position="1"/>
    </location>
</feature>
<proteinExistence type="predicted"/>
<evidence type="ECO:0000313" key="1">
    <source>
        <dbReference type="EMBL" id="CAG8771004.1"/>
    </source>
</evidence>
<protein>
    <submittedName>
        <fullName evidence="1">7819_t:CDS:1</fullName>
    </submittedName>
</protein>
<organism evidence="1 2">
    <name type="scientific">Dentiscutata heterogama</name>
    <dbReference type="NCBI Taxonomy" id="1316150"/>
    <lineage>
        <taxon>Eukaryota</taxon>
        <taxon>Fungi</taxon>
        <taxon>Fungi incertae sedis</taxon>
        <taxon>Mucoromycota</taxon>
        <taxon>Glomeromycotina</taxon>
        <taxon>Glomeromycetes</taxon>
        <taxon>Diversisporales</taxon>
        <taxon>Gigasporaceae</taxon>
        <taxon>Dentiscutata</taxon>
    </lineage>
</organism>
<dbReference type="Proteomes" id="UP000789702">
    <property type="component" value="Unassembled WGS sequence"/>
</dbReference>
<accession>A0ACA9R048</accession>
<comment type="caution">
    <text evidence="1">The sequence shown here is derived from an EMBL/GenBank/DDBJ whole genome shotgun (WGS) entry which is preliminary data.</text>
</comment>
<keyword evidence="2" id="KW-1185">Reference proteome</keyword>